<dbReference type="PROSITE" id="PS50088">
    <property type="entry name" value="ANK_REPEAT"/>
    <property type="match status" value="1"/>
</dbReference>
<dbReference type="PANTHER" id="PTHR24198">
    <property type="entry name" value="ANKYRIN REPEAT AND PROTEIN KINASE DOMAIN-CONTAINING PROTEIN"/>
    <property type="match status" value="1"/>
</dbReference>
<evidence type="ECO:0000256" key="3">
    <source>
        <dbReference type="PROSITE-ProRule" id="PRU00023"/>
    </source>
</evidence>
<dbReference type="HOGENOM" id="CLU_550970_0_0_1"/>
<reference evidence="4 5" key="1">
    <citation type="submission" date="2011-08" db="EMBL/GenBank/DDBJ databases">
        <authorList>
            <person name="Liu Z.J."/>
            <person name="Shi F.L."/>
            <person name="Lu J.Q."/>
            <person name="Li M."/>
            <person name="Wang Z.L."/>
        </authorList>
    </citation>
    <scope>NUCLEOTIDE SEQUENCE [LARGE SCALE GENOMIC DNA]</scope>
    <source>
        <strain evidence="4 5">USNM 41457</strain>
    </source>
</reference>
<keyword evidence="2 3" id="KW-0040">ANK repeat</keyword>
<dbReference type="OrthoDB" id="194358at2759"/>
<evidence type="ECO:0000256" key="1">
    <source>
        <dbReference type="ARBA" id="ARBA00022737"/>
    </source>
</evidence>
<evidence type="ECO:0000256" key="2">
    <source>
        <dbReference type="ARBA" id="ARBA00023043"/>
    </source>
</evidence>
<comment type="caution">
    <text evidence="4">The sequence shown here is derived from an EMBL/GenBank/DDBJ whole genome shotgun (WGS) entry which is preliminary data.</text>
</comment>
<dbReference type="VEuPathDB" id="MicrosporidiaDB:EDEG_00697"/>
<dbReference type="AlphaFoldDB" id="J9DVB7"/>
<dbReference type="PANTHER" id="PTHR24198:SF165">
    <property type="entry name" value="ANKYRIN REPEAT-CONTAINING PROTEIN-RELATED"/>
    <property type="match status" value="1"/>
</dbReference>
<proteinExistence type="predicted"/>
<organism evidence="4 5">
    <name type="scientific">Edhazardia aedis (strain USNM 41457)</name>
    <name type="common">Microsporidian parasite</name>
    <dbReference type="NCBI Taxonomy" id="1003232"/>
    <lineage>
        <taxon>Eukaryota</taxon>
        <taxon>Fungi</taxon>
        <taxon>Fungi incertae sedis</taxon>
        <taxon>Microsporidia</taxon>
        <taxon>Edhazardia</taxon>
    </lineage>
</organism>
<accession>J9DVB7</accession>
<dbReference type="Gene3D" id="1.25.40.20">
    <property type="entry name" value="Ankyrin repeat-containing domain"/>
    <property type="match status" value="1"/>
</dbReference>
<reference evidence="5" key="2">
    <citation type="submission" date="2015-07" db="EMBL/GenBank/DDBJ databases">
        <title>Contrasting host-pathogen interactions and genome evolution in two generalist and specialist microsporidian pathogens of mosquitoes.</title>
        <authorList>
            <consortium name="The Broad Institute Genomics Platform"/>
            <consortium name="The Broad Institute Genome Sequencing Center for Infectious Disease"/>
            <person name="Cuomo C.A."/>
            <person name="Sanscrainte N.D."/>
            <person name="Goldberg J.M."/>
            <person name="Heiman D."/>
            <person name="Young S."/>
            <person name="Zeng Q."/>
            <person name="Becnel J.J."/>
            <person name="Birren B.W."/>
        </authorList>
    </citation>
    <scope>NUCLEOTIDE SEQUENCE [LARGE SCALE GENOMIC DNA]</scope>
    <source>
        <strain evidence="5">USNM 41457</strain>
    </source>
</reference>
<name>J9DVB7_EDHAE</name>
<feature type="repeat" description="ANK" evidence="3">
    <location>
        <begin position="298"/>
        <end position="330"/>
    </location>
</feature>
<evidence type="ECO:0000313" key="4">
    <source>
        <dbReference type="EMBL" id="EJW05232.1"/>
    </source>
</evidence>
<keyword evidence="5" id="KW-1185">Reference proteome</keyword>
<dbReference type="EMBL" id="AFBI03000008">
    <property type="protein sequence ID" value="EJW05232.1"/>
    <property type="molecule type" value="Genomic_DNA"/>
</dbReference>
<dbReference type="Proteomes" id="UP000003163">
    <property type="component" value="Unassembled WGS sequence"/>
</dbReference>
<protein>
    <submittedName>
        <fullName evidence="4">Uncharacterized protein</fullName>
    </submittedName>
</protein>
<sequence length="495" mass="56375">MKLTLSEFILFDTDIHIQRNILYNLSRKSQSMRALGLQTDSIIKKNSSFIKLFNTDGRLFYSRCKYILGCLFDGCLDSEMKLNSLTQSEKNSKIIGLIFMLALIGNSDNLQFAINISKSGFDFDSHIFGVDIMPTYFYFINSTQKKLKDIRGDDNYLWNGLPLAAFLESSPNDFKLSVSTLAQIALITNLKKIFVKIENKAKLGYLYSYDEFKKKWFGNEKSKNSDFIRYLSHVEKCEKPVLLLDFLCSNINFEATSKFLKSFSTLALADKCCFLVQSNTRMTTMLIDSGICPYQDFYLFTPLHLASKNGNLTLVALFLELGYNPNETDKDGNTALHYATSNGNLQCFLFMTKNSKYSIEFIFESGKPDIRNKKGQKPLDLLKYINQNETKLDSSIIKKIITKNSPDHNKLGEELKISNTGRINTIDITEKPKSAKNLTLCLTESVKEQSPIDAYGWVIKKNVMGKHKSGPKINSNKLHYLNGIVSNLYNVFDVK</sequence>
<gene>
    <name evidence="4" type="ORF">EDEG_00697</name>
</gene>
<dbReference type="SUPFAM" id="SSF48403">
    <property type="entry name" value="Ankyrin repeat"/>
    <property type="match status" value="1"/>
</dbReference>
<dbReference type="InParanoid" id="J9DVB7"/>
<dbReference type="InterPro" id="IPR036770">
    <property type="entry name" value="Ankyrin_rpt-contain_sf"/>
</dbReference>
<dbReference type="STRING" id="1003232.J9DVB7"/>
<dbReference type="Pfam" id="PF13857">
    <property type="entry name" value="Ank_5"/>
    <property type="match status" value="1"/>
</dbReference>
<dbReference type="PROSITE" id="PS50297">
    <property type="entry name" value="ANK_REP_REGION"/>
    <property type="match status" value="1"/>
</dbReference>
<keyword evidence="1" id="KW-0677">Repeat</keyword>
<dbReference type="InterPro" id="IPR002110">
    <property type="entry name" value="Ankyrin_rpt"/>
</dbReference>
<evidence type="ECO:0000313" key="5">
    <source>
        <dbReference type="Proteomes" id="UP000003163"/>
    </source>
</evidence>
<dbReference type="SMART" id="SM00248">
    <property type="entry name" value="ANK"/>
    <property type="match status" value="2"/>
</dbReference>